<keyword evidence="4" id="KW-1185">Reference proteome</keyword>
<organism evidence="3 4">
    <name type="scientific">Pseudoroseicyclus aestuarii</name>
    <dbReference type="NCBI Taxonomy" id="1795041"/>
    <lineage>
        <taxon>Bacteria</taxon>
        <taxon>Pseudomonadati</taxon>
        <taxon>Pseudomonadota</taxon>
        <taxon>Alphaproteobacteria</taxon>
        <taxon>Rhodobacterales</taxon>
        <taxon>Paracoccaceae</taxon>
        <taxon>Pseudoroseicyclus</taxon>
    </lineage>
</organism>
<sequence>MPIHLPPALKHRLATRVELRALPPLLIAAGGIWLFIALAGEIAEGETRGFDEMLLLALRTAGDPSNPIGGHRLQNAMRDITALGSGVVLVGAVVAVAGFLALARRGATALYLVMATGSGMAVSALAKRLVDRPRPDLVPHEVLVSSPSFPSGHSMSAAVVYLTLAVLLARALESRAQKAYVIALAALLAGAVGLSRVYLGVHWPTDVLAGWAGGAAWALGAASLAHWLGRRGRIEPDRDGTAD</sequence>
<dbReference type="PANTHER" id="PTHR14969:SF13">
    <property type="entry name" value="AT30094P"/>
    <property type="match status" value="1"/>
</dbReference>
<feature type="domain" description="Phosphatidic acid phosphatase type 2/haloperoxidase" evidence="2">
    <location>
        <begin position="109"/>
        <end position="222"/>
    </location>
</feature>
<evidence type="ECO:0000256" key="1">
    <source>
        <dbReference type="SAM" id="Phobius"/>
    </source>
</evidence>
<protein>
    <submittedName>
        <fullName evidence="3">Undecaprenyl-diphosphatase</fullName>
    </submittedName>
</protein>
<evidence type="ECO:0000259" key="2">
    <source>
        <dbReference type="SMART" id="SM00014"/>
    </source>
</evidence>
<dbReference type="Gene3D" id="1.20.144.10">
    <property type="entry name" value="Phosphatidic acid phosphatase type 2/haloperoxidase"/>
    <property type="match status" value="1"/>
</dbReference>
<dbReference type="CDD" id="cd03392">
    <property type="entry name" value="PAP2_like_2"/>
    <property type="match status" value="1"/>
</dbReference>
<feature type="transmembrane region" description="Helical" evidence="1">
    <location>
        <begin position="80"/>
        <end position="102"/>
    </location>
</feature>
<proteinExistence type="predicted"/>
<keyword evidence="1" id="KW-1133">Transmembrane helix</keyword>
<keyword evidence="1" id="KW-0812">Transmembrane</keyword>
<dbReference type="AlphaFoldDB" id="A0A318SQ52"/>
<dbReference type="PANTHER" id="PTHR14969">
    <property type="entry name" value="SPHINGOSINE-1-PHOSPHATE PHOSPHOHYDROLASE"/>
    <property type="match status" value="1"/>
</dbReference>
<dbReference type="InterPro" id="IPR000326">
    <property type="entry name" value="PAP2/HPO"/>
</dbReference>
<dbReference type="Pfam" id="PF01569">
    <property type="entry name" value="PAP2"/>
    <property type="match status" value="1"/>
</dbReference>
<keyword evidence="1" id="KW-0472">Membrane</keyword>
<feature type="transmembrane region" description="Helical" evidence="1">
    <location>
        <begin position="207"/>
        <end position="228"/>
    </location>
</feature>
<reference evidence="3 4" key="1">
    <citation type="submission" date="2018-06" db="EMBL/GenBank/DDBJ databases">
        <title>Genomic Encyclopedia of Type Strains, Phase III (KMG-III): the genomes of soil and plant-associated and newly described type strains.</title>
        <authorList>
            <person name="Whitman W."/>
        </authorList>
    </citation>
    <scope>NUCLEOTIDE SEQUENCE [LARGE SCALE GENOMIC DNA]</scope>
    <source>
        <strain evidence="3 4">CECT 9025</strain>
    </source>
</reference>
<dbReference type="EMBL" id="QJTE01000003">
    <property type="protein sequence ID" value="PYE83813.1"/>
    <property type="molecule type" value="Genomic_DNA"/>
</dbReference>
<evidence type="ECO:0000313" key="4">
    <source>
        <dbReference type="Proteomes" id="UP000248311"/>
    </source>
</evidence>
<feature type="transmembrane region" description="Helical" evidence="1">
    <location>
        <begin position="21"/>
        <end position="43"/>
    </location>
</feature>
<dbReference type="RefSeq" id="WP_220032318.1">
    <property type="nucleotide sequence ID" value="NZ_QJTE01000003.1"/>
</dbReference>
<dbReference type="SMART" id="SM00014">
    <property type="entry name" value="acidPPc"/>
    <property type="match status" value="1"/>
</dbReference>
<dbReference type="SUPFAM" id="SSF48317">
    <property type="entry name" value="Acid phosphatase/Vanadium-dependent haloperoxidase"/>
    <property type="match status" value="1"/>
</dbReference>
<accession>A0A318SQ52</accession>
<gene>
    <name evidence="3" type="ORF">DFP88_103174</name>
</gene>
<comment type="caution">
    <text evidence="3">The sequence shown here is derived from an EMBL/GenBank/DDBJ whole genome shotgun (WGS) entry which is preliminary data.</text>
</comment>
<evidence type="ECO:0000313" key="3">
    <source>
        <dbReference type="EMBL" id="PYE83813.1"/>
    </source>
</evidence>
<name>A0A318SQ52_9RHOB</name>
<feature type="transmembrane region" description="Helical" evidence="1">
    <location>
        <begin position="150"/>
        <end position="172"/>
    </location>
</feature>
<dbReference type="Proteomes" id="UP000248311">
    <property type="component" value="Unassembled WGS sequence"/>
</dbReference>
<dbReference type="InterPro" id="IPR036938">
    <property type="entry name" value="PAP2/HPO_sf"/>
</dbReference>
<feature type="transmembrane region" description="Helical" evidence="1">
    <location>
        <begin position="109"/>
        <end position="130"/>
    </location>
</feature>
<feature type="transmembrane region" description="Helical" evidence="1">
    <location>
        <begin position="179"/>
        <end position="201"/>
    </location>
</feature>